<name>A0A6I4VXX9_9BACL</name>
<accession>A0A6I4VXX9</accession>
<protein>
    <submittedName>
        <fullName evidence="1">Uncharacterized protein</fullName>
    </submittedName>
</protein>
<organism evidence="1 2">
    <name type="scientific">Shimazuella alba</name>
    <dbReference type="NCBI Taxonomy" id="2690964"/>
    <lineage>
        <taxon>Bacteria</taxon>
        <taxon>Bacillati</taxon>
        <taxon>Bacillota</taxon>
        <taxon>Bacilli</taxon>
        <taxon>Bacillales</taxon>
        <taxon>Thermoactinomycetaceae</taxon>
        <taxon>Shimazuella</taxon>
    </lineage>
</organism>
<proteinExistence type="predicted"/>
<dbReference type="AlphaFoldDB" id="A0A6I4VXX9"/>
<reference evidence="1 2" key="1">
    <citation type="submission" date="2019-12" db="EMBL/GenBank/DDBJ databases">
        <title>Whole-genome analyses of novel actinobacteria.</title>
        <authorList>
            <person name="Sahin N."/>
            <person name="Saygin H."/>
        </authorList>
    </citation>
    <scope>NUCLEOTIDE SEQUENCE [LARGE SCALE GENOMIC DNA]</scope>
    <source>
        <strain evidence="1 2">KC615</strain>
    </source>
</reference>
<evidence type="ECO:0000313" key="2">
    <source>
        <dbReference type="Proteomes" id="UP000430692"/>
    </source>
</evidence>
<sequence length="54" mass="5820">MDIIKSCIRETDGKYTLEITITVNDSNITLDPLVIPITEAQAAVLERAGVPSCS</sequence>
<gene>
    <name evidence="1" type="ORF">GSM42_14095</name>
</gene>
<keyword evidence="2" id="KW-1185">Reference proteome</keyword>
<evidence type="ECO:0000313" key="1">
    <source>
        <dbReference type="EMBL" id="MXQ54825.1"/>
    </source>
</evidence>
<dbReference type="RefSeq" id="WP_160802169.1">
    <property type="nucleotide sequence ID" value="NZ_WUUL01000009.1"/>
</dbReference>
<dbReference type="Proteomes" id="UP000430692">
    <property type="component" value="Unassembled WGS sequence"/>
</dbReference>
<comment type="caution">
    <text evidence="1">The sequence shown here is derived from an EMBL/GenBank/DDBJ whole genome shotgun (WGS) entry which is preliminary data.</text>
</comment>
<dbReference type="EMBL" id="WUUL01000009">
    <property type="protein sequence ID" value="MXQ54825.1"/>
    <property type="molecule type" value="Genomic_DNA"/>
</dbReference>